<dbReference type="Proteomes" id="UP000383932">
    <property type="component" value="Unassembled WGS sequence"/>
</dbReference>
<keyword evidence="2" id="KW-1185">Reference proteome</keyword>
<protein>
    <submittedName>
        <fullName evidence="1">Uncharacterized protein</fullName>
    </submittedName>
</protein>
<evidence type="ECO:0000313" key="1">
    <source>
        <dbReference type="EMBL" id="KAB5591458.1"/>
    </source>
</evidence>
<dbReference type="EMBL" id="SSOP01000104">
    <property type="protein sequence ID" value="KAB5591458.1"/>
    <property type="molecule type" value="Genomic_DNA"/>
</dbReference>
<organism evidence="1 2">
    <name type="scientific">Ceratobasidium theobromae</name>
    <dbReference type="NCBI Taxonomy" id="1582974"/>
    <lineage>
        <taxon>Eukaryota</taxon>
        <taxon>Fungi</taxon>
        <taxon>Dikarya</taxon>
        <taxon>Basidiomycota</taxon>
        <taxon>Agaricomycotina</taxon>
        <taxon>Agaricomycetes</taxon>
        <taxon>Cantharellales</taxon>
        <taxon>Ceratobasidiaceae</taxon>
        <taxon>Ceratobasidium</taxon>
    </lineage>
</organism>
<name>A0A5N5QIZ6_9AGAM</name>
<accession>A0A5N5QIZ6</accession>
<gene>
    <name evidence="1" type="ORF">CTheo_5103</name>
</gene>
<dbReference type="OrthoDB" id="3132419at2759"/>
<sequence length="142" mass="16508">MHNKISDGVYSIQLPHGSSAITDPGEGRWLNLMHPGELGKDADKIEVRFNQERGAYSFKFAASKKYITYEGEPSTNNKLCTGDKPRYFRIVQHEYYPEQYVIYTVENMHFHFAIAFERIFPPWVAMISGSDKQPWDLKKQDN</sequence>
<proteinExistence type="predicted"/>
<reference evidence="1 2" key="1">
    <citation type="journal article" date="2019" name="Fungal Biol. Biotechnol.">
        <title>Draft genome sequence of fastidious pathogen Ceratobasidium theobromae, which causes vascular-streak dieback in Theobroma cacao.</title>
        <authorList>
            <person name="Ali S.S."/>
            <person name="Asman A."/>
            <person name="Shao J."/>
            <person name="Firmansyah A.P."/>
            <person name="Susilo A.W."/>
            <person name="Rosmana A."/>
            <person name="McMahon P."/>
            <person name="Junaid M."/>
            <person name="Guest D."/>
            <person name="Kheng T.Y."/>
            <person name="Meinhardt L.W."/>
            <person name="Bailey B.A."/>
        </authorList>
    </citation>
    <scope>NUCLEOTIDE SEQUENCE [LARGE SCALE GENOMIC DNA]</scope>
    <source>
        <strain evidence="1 2">CT2</strain>
    </source>
</reference>
<comment type="caution">
    <text evidence="1">The sequence shown here is derived from an EMBL/GenBank/DDBJ whole genome shotgun (WGS) entry which is preliminary data.</text>
</comment>
<dbReference type="AlphaFoldDB" id="A0A5N5QIZ6"/>
<evidence type="ECO:0000313" key="2">
    <source>
        <dbReference type="Proteomes" id="UP000383932"/>
    </source>
</evidence>